<proteinExistence type="predicted"/>
<feature type="region of interest" description="Disordered" evidence="1">
    <location>
        <begin position="88"/>
        <end position="120"/>
    </location>
</feature>
<gene>
    <name evidence="2" type="ORF">IAA07_04080</name>
</gene>
<evidence type="ECO:0000313" key="2">
    <source>
        <dbReference type="EMBL" id="HJA70745.1"/>
    </source>
</evidence>
<sequence length="215" mass="24970">MPEQNDKGRDVGLSERLNGYSYFDRYDDAYFEAIMDELEDLSMPHGRRSFADFVRLYQMAQGRSLMDIIRSELDGECAEYWSEAKEFLEDPVSDRTDTDEDSMDEDSMDEDLISEDSLDEDSMAEDLADEDLVDEDLAAEDSIDEVLTDEDSLEDAQQQRIREYGEMFRRASEQLMKEEFPVNWRGADRESSMQLMKAAMLGDLAEDYIEIKRSL</sequence>
<protein>
    <submittedName>
        <fullName evidence="2">Uncharacterized protein</fullName>
    </submittedName>
</protein>
<feature type="non-terminal residue" evidence="2">
    <location>
        <position position="215"/>
    </location>
</feature>
<dbReference type="Proteomes" id="UP000823900">
    <property type="component" value="Unassembled WGS sequence"/>
</dbReference>
<reference evidence="2" key="2">
    <citation type="submission" date="2021-04" db="EMBL/GenBank/DDBJ databases">
        <authorList>
            <person name="Gilroy R."/>
        </authorList>
    </citation>
    <scope>NUCLEOTIDE SEQUENCE</scope>
    <source>
        <strain evidence="2">CHK178-16964</strain>
    </source>
</reference>
<dbReference type="EMBL" id="DWZA01000036">
    <property type="protein sequence ID" value="HJA70745.1"/>
    <property type="molecule type" value="Genomic_DNA"/>
</dbReference>
<evidence type="ECO:0000256" key="1">
    <source>
        <dbReference type="SAM" id="MobiDB-lite"/>
    </source>
</evidence>
<accession>A0A9D2HH88</accession>
<comment type="caution">
    <text evidence="2">The sequence shown here is derived from an EMBL/GenBank/DDBJ whole genome shotgun (WGS) entry which is preliminary data.</text>
</comment>
<evidence type="ECO:0000313" key="3">
    <source>
        <dbReference type="Proteomes" id="UP000823900"/>
    </source>
</evidence>
<dbReference type="AlphaFoldDB" id="A0A9D2HH88"/>
<reference evidence="2" key="1">
    <citation type="journal article" date="2021" name="PeerJ">
        <title>Extensive microbial diversity within the chicken gut microbiome revealed by metagenomics and culture.</title>
        <authorList>
            <person name="Gilroy R."/>
            <person name="Ravi A."/>
            <person name="Getino M."/>
            <person name="Pursley I."/>
            <person name="Horton D.L."/>
            <person name="Alikhan N.F."/>
            <person name="Baker D."/>
            <person name="Gharbi K."/>
            <person name="Hall N."/>
            <person name="Watson M."/>
            <person name="Adriaenssens E.M."/>
            <person name="Foster-Nyarko E."/>
            <person name="Jarju S."/>
            <person name="Secka A."/>
            <person name="Antonio M."/>
            <person name="Oren A."/>
            <person name="Chaudhuri R.R."/>
            <person name="La Ragione R."/>
            <person name="Hildebrand F."/>
            <person name="Pallen M.J."/>
        </authorList>
    </citation>
    <scope>NUCLEOTIDE SEQUENCE</scope>
    <source>
        <strain evidence="2">CHK178-16964</strain>
    </source>
</reference>
<organism evidence="2 3">
    <name type="scientific">Candidatus Lachnoclostridium stercoravium</name>
    <dbReference type="NCBI Taxonomy" id="2838633"/>
    <lineage>
        <taxon>Bacteria</taxon>
        <taxon>Bacillati</taxon>
        <taxon>Bacillota</taxon>
        <taxon>Clostridia</taxon>
        <taxon>Lachnospirales</taxon>
        <taxon>Lachnospiraceae</taxon>
    </lineage>
</organism>
<feature type="compositionally biased region" description="Acidic residues" evidence="1">
    <location>
        <begin position="97"/>
        <end position="120"/>
    </location>
</feature>
<name>A0A9D2HH88_9FIRM</name>